<evidence type="ECO:0000313" key="3">
    <source>
        <dbReference type="Proteomes" id="UP001157109"/>
    </source>
</evidence>
<reference evidence="3" key="1">
    <citation type="journal article" date="2019" name="Int. J. Syst. Evol. Microbiol.">
        <title>The Global Catalogue of Microorganisms (GCM) 10K type strain sequencing project: providing services to taxonomists for standard genome sequencing and annotation.</title>
        <authorList>
            <consortium name="The Broad Institute Genomics Platform"/>
            <consortium name="The Broad Institute Genome Sequencing Center for Infectious Disease"/>
            <person name="Wu L."/>
            <person name="Ma J."/>
        </authorList>
    </citation>
    <scope>NUCLEOTIDE SEQUENCE [LARGE SCALE GENOMIC DNA]</scope>
    <source>
        <strain evidence="3">NBRC 105830</strain>
    </source>
</reference>
<proteinExistence type="predicted"/>
<keyword evidence="3" id="KW-1185">Reference proteome</keyword>
<evidence type="ECO:0008006" key="4">
    <source>
        <dbReference type="Google" id="ProtNLM"/>
    </source>
</evidence>
<feature type="compositionally biased region" description="Low complexity" evidence="1">
    <location>
        <begin position="150"/>
        <end position="169"/>
    </location>
</feature>
<accession>A0ABQ6HRA3</accession>
<feature type="compositionally biased region" description="Pro residues" evidence="1">
    <location>
        <begin position="170"/>
        <end position="179"/>
    </location>
</feature>
<evidence type="ECO:0000256" key="1">
    <source>
        <dbReference type="SAM" id="MobiDB-lite"/>
    </source>
</evidence>
<evidence type="ECO:0000313" key="2">
    <source>
        <dbReference type="EMBL" id="GMA20070.1"/>
    </source>
</evidence>
<gene>
    <name evidence="2" type="ORF">GCM10025862_20910</name>
</gene>
<dbReference type="Proteomes" id="UP001157109">
    <property type="component" value="Unassembled WGS sequence"/>
</dbReference>
<protein>
    <recommendedName>
        <fullName evidence="4">GerMN domain-containing protein</fullName>
    </recommendedName>
</protein>
<feature type="region of interest" description="Disordered" evidence="1">
    <location>
        <begin position="134"/>
        <end position="179"/>
    </location>
</feature>
<dbReference type="EMBL" id="BSUJ01000001">
    <property type="protein sequence ID" value="GMA20070.1"/>
    <property type="molecule type" value="Genomic_DNA"/>
</dbReference>
<comment type="caution">
    <text evidence="2">The sequence shown here is derived from an EMBL/GenBank/DDBJ whole genome shotgun (WGS) entry which is preliminary data.</text>
</comment>
<name>A0ABQ6HRA3_9MICO</name>
<organism evidence="2 3">
    <name type="scientific">Arsenicicoccus piscis</name>
    <dbReference type="NCBI Taxonomy" id="673954"/>
    <lineage>
        <taxon>Bacteria</taxon>
        <taxon>Bacillati</taxon>
        <taxon>Actinomycetota</taxon>
        <taxon>Actinomycetes</taxon>
        <taxon>Micrococcales</taxon>
        <taxon>Intrasporangiaceae</taxon>
        <taxon>Arsenicicoccus</taxon>
    </lineage>
</organism>
<sequence>MVATGAKTAQTPASSGRATVPVYLVAADRPGTPPRLRLFRQYLPATIASGSTGAAATAEAAVATAMTGRPGWTNVWGERHVTDVRVTPTRISITLDDGPVRQVSAEESRLGVASLVWTATAAAKSNVPVTITGGSGGRVLGTLKSGGTWRRASGSPRRPSSPPSGSTSPGPGPRWAPAR</sequence>